<keyword evidence="4" id="KW-0808">Transferase</keyword>
<keyword evidence="4" id="KW-0032">Aminotransferase</keyword>
<dbReference type="GO" id="GO:0008483">
    <property type="term" value="F:transaminase activity"/>
    <property type="evidence" value="ECO:0007669"/>
    <property type="project" value="UniProtKB-KW"/>
</dbReference>
<evidence type="ECO:0000313" key="4">
    <source>
        <dbReference type="EMBL" id="MFC0273154.1"/>
    </source>
</evidence>
<dbReference type="PIRSF" id="PIRSF000390">
    <property type="entry name" value="PLP_StrS"/>
    <property type="match status" value="1"/>
</dbReference>
<dbReference type="SUPFAM" id="SSF53383">
    <property type="entry name" value="PLP-dependent transferases"/>
    <property type="match status" value="1"/>
</dbReference>
<evidence type="ECO:0000256" key="3">
    <source>
        <dbReference type="RuleBase" id="RU004508"/>
    </source>
</evidence>
<accession>A0ABV6GHJ3</accession>
<keyword evidence="1 3" id="KW-0663">Pyridoxal phosphate</keyword>
<dbReference type="Gene3D" id="3.40.640.10">
    <property type="entry name" value="Type I PLP-dependent aspartate aminotransferase-like (Major domain)"/>
    <property type="match status" value="1"/>
</dbReference>
<evidence type="ECO:0000313" key="5">
    <source>
        <dbReference type="Proteomes" id="UP001589854"/>
    </source>
</evidence>
<proteinExistence type="inferred from homology"/>
<dbReference type="Proteomes" id="UP001589854">
    <property type="component" value="Unassembled WGS sequence"/>
</dbReference>
<sequence>MIPLVDLKTEYKVLKDEINQVIGEVLESGSFILGSKGNKLEEEISNYIGVAHGLGVANGTDALLLSLEALNIGYGDEVITTPFTFFATAEVIARVGATPVFVDIDPLTFNMSPALIEHAITERTKAIIVVHLFGQSADMDAIMEISRKHNLRVIEDACQSIGAAFQGKKVGSFGDVGCFSFFPSKNLGAYGDAGMIVTNDSELDCKIKSLRNHGSCQRYVHTHIGLNSRLDEIQAAILCIKLKRLDKWNERRRELAAKYTRRLTGIVDVPIVAADREHVFHQYCIRTIQREELAQFLQQKQIASGIYYPIPLHLQQAFDQLGYKNGDFPISESTAQNILALPINPMMTDKQQEQIISAIVEFFGDKA</sequence>
<dbReference type="RefSeq" id="WP_378936184.1">
    <property type="nucleotide sequence ID" value="NZ_JBHLVO010000017.1"/>
</dbReference>
<dbReference type="Gene3D" id="3.90.1150.10">
    <property type="entry name" value="Aspartate Aminotransferase, domain 1"/>
    <property type="match status" value="1"/>
</dbReference>
<dbReference type="InterPro" id="IPR000653">
    <property type="entry name" value="DegT/StrS_aminotransferase"/>
</dbReference>
<organism evidence="4 5">
    <name type="scientific">Metabacillus herbersteinensis</name>
    <dbReference type="NCBI Taxonomy" id="283816"/>
    <lineage>
        <taxon>Bacteria</taxon>
        <taxon>Bacillati</taxon>
        <taxon>Bacillota</taxon>
        <taxon>Bacilli</taxon>
        <taxon>Bacillales</taxon>
        <taxon>Bacillaceae</taxon>
        <taxon>Metabacillus</taxon>
    </lineage>
</organism>
<keyword evidence="5" id="KW-1185">Reference proteome</keyword>
<dbReference type="InterPro" id="IPR015422">
    <property type="entry name" value="PyrdxlP-dep_Trfase_small"/>
</dbReference>
<dbReference type="InterPro" id="IPR015421">
    <property type="entry name" value="PyrdxlP-dep_Trfase_major"/>
</dbReference>
<comment type="similarity">
    <text evidence="2 3">Belongs to the DegT/DnrJ/EryC1 family.</text>
</comment>
<name>A0ABV6GHJ3_9BACI</name>
<dbReference type="Pfam" id="PF01041">
    <property type="entry name" value="DegT_DnrJ_EryC1"/>
    <property type="match status" value="1"/>
</dbReference>
<reference evidence="4 5" key="1">
    <citation type="submission" date="2024-09" db="EMBL/GenBank/DDBJ databases">
        <authorList>
            <person name="Sun Q."/>
            <person name="Mori K."/>
        </authorList>
    </citation>
    <scope>NUCLEOTIDE SEQUENCE [LARGE SCALE GENOMIC DNA]</scope>
    <source>
        <strain evidence="4 5">CCM 7228</strain>
    </source>
</reference>
<dbReference type="PANTHER" id="PTHR30244">
    <property type="entry name" value="TRANSAMINASE"/>
    <property type="match status" value="1"/>
</dbReference>
<gene>
    <name evidence="4" type="ORF">ACFFIX_17195</name>
</gene>
<comment type="caution">
    <text evidence="4">The sequence shown here is derived from an EMBL/GenBank/DDBJ whole genome shotgun (WGS) entry which is preliminary data.</text>
</comment>
<protein>
    <submittedName>
        <fullName evidence="4">DegT/DnrJ/EryC1/StrS family aminotransferase</fullName>
    </submittedName>
</protein>
<evidence type="ECO:0000256" key="1">
    <source>
        <dbReference type="ARBA" id="ARBA00022898"/>
    </source>
</evidence>
<dbReference type="CDD" id="cd00616">
    <property type="entry name" value="AHBA_syn"/>
    <property type="match status" value="1"/>
</dbReference>
<evidence type="ECO:0000256" key="2">
    <source>
        <dbReference type="ARBA" id="ARBA00037999"/>
    </source>
</evidence>
<dbReference type="InterPro" id="IPR015424">
    <property type="entry name" value="PyrdxlP-dep_Trfase"/>
</dbReference>
<dbReference type="PANTHER" id="PTHR30244:SF36">
    <property type="entry name" value="3-OXO-GLUCOSE-6-PHOSPHATE:GLUTAMATE AMINOTRANSFERASE"/>
    <property type="match status" value="1"/>
</dbReference>
<dbReference type="EMBL" id="JBHLVO010000017">
    <property type="protein sequence ID" value="MFC0273154.1"/>
    <property type="molecule type" value="Genomic_DNA"/>
</dbReference>